<comment type="similarity">
    <text evidence="2">Belongs to the bZIP family. NFIL3 subfamily.</text>
</comment>
<dbReference type="InterPro" id="IPR004827">
    <property type="entry name" value="bZIP"/>
</dbReference>
<keyword evidence="5" id="KW-0804">Transcription</keyword>
<proteinExistence type="inferred from homology"/>
<dbReference type="SMART" id="SM00338">
    <property type="entry name" value="BRLZ"/>
    <property type="match status" value="1"/>
</dbReference>
<dbReference type="PROSITE" id="PS50217">
    <property type="entry name" value="BZIP"/>
    <property type="match status" value="1"/>
</dbReference>
<dbReference type="GO" id="GO:0005634">
    <property type="term" value="C:nucleus"/>
    <property type="evidence" value="ECO:0007669"/>
    <property type="project" value="UniProtKB-SubCell"/>
</dbReference>
<keyword evidence="10" id="KW-1185">Reference proteome</keyword>
<dbReference type="GO" id="GO:0000981">
    <property type="term" value="F:DNA-binding transcription factor activity, RNA polymerase II-specific"/>
    <property type="evidence" value="ECO:0007669"/>
    <property type="project" value="TreeGrafter"/>
</dbReference>
<dbReference type="Proteomes" id="UP000594454">
    <property type="component" value="Chromosome 4"/>
</dbReference>
<evidence type="ECO:0000256" key="2">
    <source>
        <dbReference type="ARBA" id="ARBA00006079"/>
    </source>
</evidence>
<evidence type="ECO:0000256" key="5">
    <source>
        <dbReference type="ARBA" id="ARBA00023163"/>
    </source>
</evidence>
<dbReference type="AlphaFoldDB" id="A0A7R8UXD7"/>
<dbReference type="EMBL" id="LR899012">
    <property type="protein sequence ID" value="CAD7087684.1"/>
    <property type="molecule type" value="Genomic_DNA"/>
</dbReference>
<name>A0A7R8UXD7_HERIL</name>
<evidence type="ECO:0000256" key="3">
    <source>
        <dbReference type="ARBA" id="ARBA00023015"/>
    </source>
</evidence>
<evidence type="ECO:0000313" key="10">
    <source>
        <dbReference type="Proteomes" id="UP000594454"/>
    </source>
</evidence>
<evidence type="ECO:0000313" key="9">
    <source>
        <dbReference type="EMBL" id="CAD7087684.1"/>
    </source>
</evidence>
<dbReference type="InterPro" id="IPR046347">
    <property type="entry name" value="bZIP_sf"/>
</dbReference>
<dbReference type="Pfam" id="PF07716">
    <property type="entry name" value="bZIP_2"/>
    <property type="match status" value="1"/>
</dbReference>
<dbReference type="InterPro" id="IPR040223">
    <property type="entry name" value="PAR_bZIP"/>
</dbReference>
<evidence type="ECO:0000256" key="1">
    <source>
        <dbReference type="ARBA" id="ARBA00004123"/>
    </source>
</evidence>
<organism evidence="9 10">
    <name type="scientific">Hermetia illucens</name>
    <name type="common">Black soldier fly</name>
    <dbReference type="NCBI Taxonomy" id="343691"/>
    <lineage>
        <taxon>Eukaryota</taxon>
        <taxon>Metazoa</taxon>
        <taxon>Ecdysozoa</taxon>
        <taxon>Arthropoda</taxon>
        <taxon>Hexapoda</taxon>
        <taxon>Insecta</taxon>
        <taxon>Pterygota</taxon>
        <taxon>Neoptera</taxon>
        <taxon>Endopterygota</taxon>
        <taxon>Diptera</taxon>
        <taxon>Brachycera</taxon>
        <taxon>Stratiomyomorpha</taxon>
        <taxon>Stratiomyidae</taxon>
        <taxon>Hermetiinae</taxon>
        <taxon>Hermetia</taxon>
    </lineage>
</organism>
<dbReference type="PANTHER" id="PTHR11988">
    <property type="entry name" value="THYROTROPH EMBRYONIC FACTOR RELATED"/>
    <property type="match status" value="1"/>
</dbReference>
<keyword evidence="6" id="KW-0539">Nucleus</keyword>
<dbReference type="FunCoup" id="A0A7R8UXD7">
    <property type="interactions" value="28"/>
</dbReference>
<dbReference type="InParanoid" id="A0A7R8UXD7"/>
<dbReference type="PROSITE" id="PS00036">
    <property type="entry name" value="BZIP_BASIC"/>
    <property type="match status" value="1"/>
</dbReference>
<protein>
    <recommendedName>
        <fullName evidence="8">BZIP domain-containing protein</fullName>
    </recommendedName>
</protein>
<dbReference type="FunFam" id="1.20.5.170:FF:000025">
    <property type="entry name" value="nuclear factor interleukin-3-regulated protein-like"/>
    <property type="match status" value="1"/>
</dbReference>
<dbReference type="CDD" id="cd14695">
    <property type="entry name" value="bZIP_HLF"/>
    <property type="match status" value="1"/>
</dbReference>
<evidence type="ECO:0000256" key="7">
    <source>
        <dbReference type="SAM" id="MobiDB-lite"/>
    </source>
</evidence>
<evidence type="ECO:0000256" key="4">
    <source>
        <dbReference type="ARBA" id="ARBA00023125"/>
    </source>
</evidence>
<evidence type="ECO:0000259" key="8">
    <source>
        <dbReference type="PROSITE" id="PS50217"/>
    </source>
</evidence>
<dbReference type="SUPFAM" id="SSF57959">
    <property type="entry name" value="Leucine zipper domain"/>
    <property type="match status" value="1"/>
</dbReference>
<feature type="compositionally biased region" description="Polar residues" evidence="7">
    <location>
        <begin position="38"/>
        <end position="54"/>
    </location>
</feature>
<gene>
    <name evidence="9" type="ORF">HERILL_LOCUS10372</name>
</gene>
<accession>A0A7R8UXD7</accession>
<feature type="domain" description="BZIP" evidence="8">
    <location>
        <begin position="292"/>
        <end position="348"/>
    </location>
</feature>
<feature type="region of interest" description="Disordered" evidence="7">
    <location>
        <begin position="250"/>
        <end position="284"/>
    </location>
</feature>
<comment type="subcellular location">
    <subcellularLocation>
        <location evidence="1">Nucleus</location>
    </subcellularLocation>
</comment>
<evidence type="ECO:0000256" key="6">
    <source>
        <dbReference type="ARBA" id="ARBA00023242"/>
    </source>
</evidence>
<keyword evidence="4" id="KW-0238">DNA-binding</keyword>
<dbReference type="Gene3D" id="1.20.5.170">
    <property type="match status" value="1"/>
</dbReference>
<feature type="compositionally biased region" description="Polar residues" evidence="7">
    <location>
        <begin position="256"/>
        <end position="284"/>
    </location>
</feature>
<keyword evidence="3" id="KW-0805">Transcription regulation</keyword>
<reference evidence="9 10" key="1">
    <citation type="submission" date="2020-11" db="EMBL/GenBank/DDBJ databases">
        <authorList>
            <person name="Wallbank WR R."/>
            <person name="Pardo Diaz C."/>
            <person name="Kozak K."/>
            <person name="Martin S."/>
            <person name="Jiggins C."/>
            <person name="Moest M."/>
            <person name="Warren A I."/>
            <person name="Generalovic N T."/>
            <person name="Byers J.R.P. K."/>
            <person name="Montejo-Kovacevich G."/>
            <person name="Yen C E."/>
        </authorList>
    </citation>
    <scope>NUCLEOTIDE SEQUENCE [LARGE SCALE GENOMIC DNA]</scope>
</reference>
<feature type="region of interest" description="Disordered" evidence="7">
    <location>
        <begin position="30"/>
        <end position="57"/>
    </location>
</feature>
<dbReference type="GO" id="GO:0000978">
    <property type="term" value="F:RNA polymerase II cis-regulatory region sequence-specific DNA binding"/>
    <property type="evidence" value="ECO:0007669"/>
    <property type="project" value="TreeGrafter"/>
</dbReference>
<sequence>MFDRFMKDLNSANKMAVSDNLDVLDLSKRRDSVETRKTPSPYNTASSPDTNSPKASPDQLFALHQSNILSGSSSGAHPSLLYPHPTYYNHPSNNTSEEILALRRIQSLPMFPTNGTFPASHFDIIKTAAAMQRQTMNGISMSPHSPTLPSCESKVDVEETIDVGTPPNLRPSVLYPVVMKNDGKVARPFKAFPRDPIAMAATFTATDALLDVEKAEKYRAFRKRMLDQMYEANGGKPTVRNPKMRRGQAIKEEQANDSCSSSDDHNLTNSDGPENNNGENSSVISQNGLVKDAAYYERRKKNNAAAKKSRDRRRIKEDEIAVRAAFLEHENIELRIEIAAMKNQLALLGASKFVYEFEGLADEIID</sequence>
<dbReference type="OrthoDB" id="6022300at2759"/>
<dbReference type="PANTHER" id="PTHR11988:SF42">
    <property type="entry name" value="PROTEIN GIANT"/>
    <property type="match status" value="1"/>
</dbReference>